<dbReference type="AlphaFoldDB" id="A0A381DHQ6"/>
<dbReference type="Gene3D" id="3.40.50.2000">
    <property type="entry name" value="Glycogen Phosphorylase B"/>
    <property type="match status" value="1"/>
</dbReference>
<proteinExistence type="predicted"/>
<name>A0A381DHQ6_9BACT</name>
<dbReference type="GeneID" id="93091619"/>
<dbReference type="GO" id="GO:0016757">
    <property type="term" value="F:glycosyltransferase activity"/>
    <property type="evidence" value="ECO:0007669"/>
    <property type="project" value="UniProtKB-ARBA"/>
</dbReference>
<accession>A0A381DHQ6</accession>
<keyword evidence="3" id="KW-1185">Reference proteome</keyword>
<evidence type="ECO:0000313" key="3">
    <source>
        <dbReference type="Proteomes" id="UP000254920"/>
    </source>
</evidence>
<protein>
    <submittedName>
        <fullName evidence="2">Putative lipopolysaccharide biosynthesis protein</fullName>
    </submittedName>
</protein>
<dbReference type="Proteomes" id="UP000254920">
    <property type="component" value="Unassembled WGS sequence"/>
</dbReference>
<feature type="domain" description="Glycosyltransferase subfamily 4-like N-terminal" evidence="1">
    <location>
        <begin position="29"/>
        <end position="88"/>
    </location>
</feature>
<organism evidence="2 3">
    <name type="scientific">Campylobacter sputorum subsp. sputorum</name>
    <dbReference type="NCBI Taxonomy" id="32024"/>
    <lineage>
        <taxon>Bacteria</taxon>
        <taxon>Pseudomonadati</taxon>
        <taxon>Campylobacterota</taxon>
        <taxon>Epsilonproteobacteria</taxon>
        <taxon>Campylobacterales</taxon>
        <taxon>Campylobacteraceae</taxon>
        <taxon>Campylobacter</taxon>
    </lineage>
</organism>
<evidence type="ECO:0000259" key="1">
    <source>
        <dbReference type="Pfam" id="PF13439"/>
    </source>
</evidence>
<dbReference type="InterPro" id="IPR028098">
    <property type="entry name" value="Glyco_trans_4-like_N"/>
</dbReference>
<dbReference type="EMBL" id="UFVD01000001">
    <property type="protein sequence ID" value="SUX09872.1"/>
    <property type="molecule type" value="Genomic_DNA"/>
</dbReference>
<reference evidence="2 3" key="1">
    <citation type="submission" date="2018-06" db="EMBL/GenBank/DDBJ databases">
        <authorList>
            <consortium name="Pathogen Informatics"/>
            <person name="Doyle S."/>
        </authorList>
    </citation>
    <scope>NUCLEOTIDE SEQUENCE [LARGE SCALE GENOMIC DNA]</scope>
    <source>
        <strain evidence="2 3">NCTC12475</strain>
    </source>
</reference>
<sequence>MYLLCNKNGFNGEVITDYLDKRVNFIEIPTNKNRFNPFYLYKLARIIKQIKPDIIHTRNTKFLEISKYMQVFLKRKIPLVFTKHNWFFKKKNETC</sequence>
<dbReference type="RefSeq" id="WP_089182512.1">
    <property type="nucleotide sequence ID" value="NZ_CP043427.1"/>
</dbReference>
<dbReference type="Pfam" id="PF13439">
    <property type="entry name" value="Glyco_transf_4"/>
    <property type="match status" value="1"/>
</dbReference>
<dbReference type="OrthoDB" id="9806653at2"/>
<dbReference type="SUPFAM" id="SSF53756">
    <property type="entry name" value="UDP-Glycosyltransferase/glycogen phosphorylase"/>
    <property type="match status" value="1"/>
</dbReference>
<evidence type="ECO:0000313" key="2">
    <source>
        <dbReference type="EMBL" id="SUX09872.1"/>
    </source>
</evidence>
<gene>
    <name evidence="2" type="ORF">NCTC12475_00237</name>
</gene>